<dbReference type="InterPro" id="IPR009080">
    <property type="entry name" value="tRNAsynth_Ia_anticodon-bd"/>
</dbReference>
<keyword evidence="7 15" id="KW-0479">Metal-binding</keyword>
<evidence type="ECO:0000256" key="1">
    <source>
        <dbReference type="ARBA" id="ARBA00001947"/>
    </source>
</evidence>
<dbReference type="FunFam" id="3.40.50.620:FF:000063">
    <property type="entry name" value="Isoleucine--tRNA ligase"/>
    <property type="match status" value="1"/>
</dbReference>
<dbReference type="Gene3D" id="3.40.50.620">
    <property type="entry name" value="HUPs"/>
    <property type="match status" value="2"/>
</dbReference>
<organism evidence="18 19">
    <name type="scientific">Roseburia porci</name>
    <dbReference type="NCBI Taxonomy" id="2605790"/>
    <lineage>
        <taxon>Bacteria</taxon>
        <taxon>Bacillati</taxon>
        <taxon>Bacillota</taxon>
        <taxon>Clostridia</taxon>
        <taxon>Lachnospirales</taxon>
        <taxon>Lachnospiraceae</taxon>
        <taxon>Roseburia</taxon>
    </lineage>
</organism>
<dbReference type="EC" id="6.1.1.5" evidence="15"/>
<feature type="domain" description="Methionyl/Valyl/Leucyl/Isoleucyl-tRNA synthetase anticodon-binding" evidence="17">
    <location>
        <begin position="691"/>
        <end position="840"/>
    </location>
</feature>
<dbReference type="PRINTS" id="PR00984">
    <property type="entry name" value="TRNASYNTHILE"/>
</dbReference>
<evidence type="ECO:0000256" key="7">
    <source>
        <dbReference type="ARBA" id="ARBA00022723"/>
    </source>
</evidence>
<proteinExistence type="inferred from homology"/>
<evidence type="ECO:0000256" key="5">
    <source>
        <dbReference type="ARBA" id="ARBA00022490"/>
    </source>
</evidence>
<evidence type="ECO:0000256" key="15">
    <source>
        <dbReference type="HAMAP-Rule" id="MF_02003"/>
    </source>
</evidence>
<keyword evidence="6 15" id="KW-0436">Ligase</keyword>
<dbReference type="GO" id="GO:0002161">
    <property type="term" value="F:aminoacyl-tRNA deacylase activity"/>
    <property type="evidence" value="ECO:0007669"/>
    <property type="project" value="InterPro"/>
</dbReference>
<dbReference type="CDD" id="cd00818">
    <property type="entry name" value="IleRS_core"/>
    <property type="match status" value="1"/>
</dbReference>
<dbReference type="InterPro" id="IPR001412">
    <property type="entry name" value="aa-tRNA-synth_I_CS"/>
</dbReference>
<dbReference type="GO" id="GO:0006428">
    <property type="term" value="P:isoleucyl-tRNA aminoacylation"/>
    <property type="evidence" value="ECO:0007669"/>
    <property type="project" value="UniProtKB-UniRule"/>
</dbReference>
<dbReference type="InterPro" id="IPR023586">
    <property type="entry name" value="Ile-tRNA-ligase_type2"/>
</dbReference>
<evidence type="ECO:0000256" key="11">
    <source>
        <dbReference type="ARBA" id="ARBA00022917"/>
    </source>
</evidence>
<comment type="similarity">
    <text evidence="3 15">Belongs to the class-I aminoacyl-tRNA synthetase family. IleS type 2 subfamily.</text>
</comment>
<dbReference type="InterPro" id="IPR014729">
    <property type="entry name" value="Rossmann-like_a/b/a_fold"/>
</dbReference>
<evidence type="ECO:0000256" key="6">
    <source>
        <dbReference type="ARBA" id="ARBA00022598"/>
    </source>
</evidence>
<dbReference type="InterPro" id="IPR013155">
    <property type="entry name" value="M/V/L/I-tRNA-synth_anticd-bd"/>
</dbReference>
<keyword evidence="10 15" id="KW-0067">ATP-binding</keyword>
<gene>
    <name evidence="15" type="primary">ileS</name>
    <name evidence="18" type="ORF">FYJ75_04825</name>
</gene>
<dbReference type="Gene3D" id="1.10.730.10">
    <property type="entry name" value="Isoleucyl-tRNA Synthetase, Domain 1"/>
    <property type="match status" value="1"/>
</dbReference>
<dbReference type="InterPro" id="IPR002301">
    <property type="entry name" value="Ile-tRNA-ligase"/>
</dbReference>
<dbReference type="GO" id="GO:0005524">
    <property type="term" value="F:ATP binding"/>
    <property type="evidence" value="ECO:0007669"/>
    <property type="project" value="UniProtKB-UniRule"/>
</dbReference>
<dbReference type="PANTHER" id="PTHR42780">
    <property type="entry name" value="SOLEUCYL-TRNA SYNTHETASE"/>
    <property type="match status" value="1"/>
</dbReference>
<dbReference type="InterPro" id="IPR033709">
    <property type="entry name" value="Anticodon_Ile_ABEc"/>
</dbReference>
<evidence type="ECO:0000256" key="8">
    <source>
        <dbReference type="ARBA" id="ARBA00022741"/>
    </source>
</evidence>
<keyword evidence="5 15" id="KW-0963">Cytoplasm</keyword>
<dbReference type="Pfam" id="PF00133">
    <property type="entry name" value="tRNA-synt_1"/>
    <property type="match status" value="1"/>
</dbReference>
<dbReference type="SUPFAM" id="SSF47323">
    <property type="entry name" value="Anticodon-binding domain of a subclass of class I aminoacyl-tRNA synthetases"/>
    <property type="match status" value="1"/>
</dbReference>
<feature type="short sequence motif" description="'HIGH' region" evidence="15">
    <location>
        <begin position="48"/>
        <end position="58"/>
    </location>
</feature>
<feature type="domain" description="Aminoacyl-tRNA synthetase class Ia" evidence="16">
    <location>
        <begin position="19"/>
        <end position="634"/>
    </location>
</feature>
<comment type="subunit">
    <text evidence="4 15">Monomer.</text>
</comment>
<reference evidence="18 19" key="1">
    <citation type="submission" date="2019-08" db="EMBL/GenBank/DDBJ databases">
        <title>In-depth cultivation of the pig gut microbiome towards novel bacterial diversity and tailored functional studies.</title>
        <authorList>
            <person name="Wylensek D."/>
            <person name="Hitch T.C.A."/>
            <person name="Clavel T."/>
        </authorList>
    </citation>
    <scope>NUCLEOTIDE SEQUENCE [LARGE SCALE GENOMIC DNA]</scope>
    <source>
        <strain evidence="18 19">MUC/MUC-530-WT-4D</strain>
    </source>
</reference>
<dbReference type="RefSeq" id="WP_154429324.1">
    <property type="nucleotide sequence ID" value="NZ_VUNI01000005.1"/>
</dbReference>
<dbReference type="GO" id="GO:0005737">
    <property type="term" value="C:cytoplasm"/>
    <property type="evidence" value="ECO:0007669"/>
    <property type="project" value="UniProtKB-SubCell"/>
</dbReference>
<dbReference type="NCBIfam" id="TIGR00392">
    <property type="entry name" value="ileS"/>
    <property type="match status" value="1"/>
</dbReference>
<sequence length="1052" mass="120507">MYNKVDNNMNFVDREKNVEKFWKDNDIFKKSMENRKEGETYTFYDGPPTANGKPHIGHVLTRVIKDMIPRYQTMKGKYVPRKAGWDTHGLPVELEVEKMLGLNGKEQIEEYGMEPFIEKCKESVWKYKGMWEDFSATVGFWADMDNPYVTYDNNFIESEWWALKEIWNKGLLYKGFKIVPYCPRCGTPLSSAEVSQGYKTVKERSAIARFKAANEDAYFLVWTTTPWTLPSNVALCVNPDDTYIKVKAADGYTYYLAEALADKVLGKLGNEEEGKKAYEVLETYKGKDLEYKEYEPLYACAKECADTQNKKGFFVTCDTYVTMTDGTGIVHIAPAFGEDDANVGRNYDLPFVQFVNGKGELTKETPFAGLFVKKADPEVLKDLESKGQLFDAPKFEHEYPHCWRCDTPLIYYARESWYIKETAVRDDLIRNNNTVNWIPESIGKGRFGNWLENIQDWAISRNRYWGTPLNIWECECGHRECVGSRQELAERSGNPDAAKVELHRPYIDEVTFPCPECGKTMKRVPEVLDCWFDSGAMPFAQHHYPFENKEVFEQQFPAQFISEAVDQTRGWFHSLMAESTLLFNKAPYENVIVLGHVQDENGQKMSKSKGNAVDPFDALKQYGADAIRWYFYINSAPWLPNRFHGKAVQEGQRKFMGTLWNTYAFFVLYANIDNFDATRYTLDYSKLSVMDKWLLSKLNSAIIEVDNDLGSYKIPEAARALEEFVDDMSNWYVRRSRERFWAKGMEQDKINAYMTLYTALVTICKCAAPMIPFMTEDIYRNLVCSIDPSAPESIHLCDYPVADQSMIDVELEKAMDEVLKIVVMGRACRNSANIKNRQPIGQMFVKAPEKLSDFYTDIIADELNVKKVTFSDDVSAYTSYQFKPQLRTVGPKYGKYLKQIQAALAELDGNKAMAELKANGVLKLDSVSDEVVLSEEDLLITMTQMEGYVSENDNTVTVVLDTNLTPELIEEGFVRELISKIQTMRKEAGFEVMDHIAVSYIADEKVTGIFAKYGEEIKSEVLADAISSGDLKGYEKEWSINGENVQLAVEKQ</sequence>
<evidence type="ECO:0000256" key="14">
    <source>
        <dbReference type="ARBA" id="ARBA00048359"/>
    </source>
</evidence>
<dbReference type="FunFam" id="3.40.50.620:FF:000075">
    <property type="entry name" value="Isoleucine--tRNA ligase"/>
    <property type="match status" value="1"/>
</dbReference>
<comment type="function">
    <text evidence="13 15">Catalyzes the attachment of isoleucine to tRNA(Ile). As IleRS can inadvertently accommodate and process structurally similar amino acids such as valine, to avoid such errors it has two additional distinct tRNA(Ile)-dependent editing activities. One activity is designated as 'pretransfer' editing and involves the hydrolysis of activated Val-AMP. The other activity is designated 'posttransfer' editing and involves deacylation of mischarged Val-tRNA(Ile).</text>
</comment>
<keyword evidence="11 15" id="KW-0648">Protein biosynthesis</keyword>
<dbReference type="GO" id="GO:0008270">
    <property type="term" value="F:zinc ion binding"/>
    <property type="evidence" value="ECO:0007669"/>
    <property type="project" value="UniProtKB-UniRule"/>
</dbReference>
<dbReference type="CDD" id="cd07961">
    <property type="entry name" value="Anticodon_Ia_Ile_ABEc"/>
    <property type="match status" value="1"/>
</dbReference>
<dbReference type="SUPFAM" id="SSF50677">
    <property type="entry name" value="ValRS/IleRS/LeuRS editing domain"/>
    <property type="match status" value="1"/>
</dbReference>
<dbReference type="Pfam" id="PF19302">
    <property type="entry name" value="DUF5915"/>
    <property type="match status" value="1"/>
</dbReference>
<dbReference type="Proteomes" id="UP000474024">
    <property type="component" value="Unassembled WGS sequence"/>
</dbReference>
<comment type="catalytic activity">
    <reaction evidence="14 15">
        <text>tRNA(Ile) + L-isoleucine + ATP = L-isoleucyl-tRNA(Ile) + AMP + diphosphate</text>
        <dbReference type="Rhea" id="RHEA:11060"/>
        <dbReference type="Rhea" id="RHEA-COMP:9666"/>
        <dbReference type="Rhea" id="RHEA-COMP:9695"/>
        <dbReference type="ChEBI" id="CHEBI:30616"/>
        <dbReference type="ChEBI" id="CHEBI:33019"/>
        <dbReference type="ChEBI" id="CHEBI:58045"/>
        <dbReference type="ChEBI" id="CHEBI:78442"/>
        <dbReference type="ChEBI" id="CHEBI:78528"/>
        <dbReference type="ChEBI" id="CHEBI:456215"/>
        <dbReference type="EC" id="6.1.1.5"/>
    </reaction>
</comment>
<feature type="short sequence motif" description="'KMSKS' region" evidence="15">
    <location>
        <begin position="604"/>
        <end position="608"/>
    </location>
</feature>
<feature type="binding site" evidence="15">
    <location>
        <position position="607"/>
    </location>
    <ligand>
        <name>ATP</name>
        <dbReference type="ChEBI" id="CHEBI:30616"/>
    </ligand>
</feature>
<name>A0A6L5YQX8_9FIRM</name>
<dbReference type="InterPro" id="IPR009008">
    <property type="entry name" value="Val/Leu/Ile-tRNA-synth_edit"/>
</dbReference>
<evidence type="ECO:0000256" key="2">
    <source>
        <dbReference type="ARBA" id="ARBA00004496"/>
    </source>
</evidence>
<evidence type="ECO:0000259" key="17">
    <source>
        <dbReference type="Pfam" id="PF08264"/>
    </source>
</evidence>
<comment type="cofactor">
    <cofactor evidence="1 15">
        <name>Zn(2+)</name>
        <dbReference type="ChEBI" id="CHEBI:29105"/>
    </cofactor>
</comment>
<dbReference type="GO" id="GO:0004822">
    <property type="term" value="F:isoleucine-tRNA ligase activity"/>
    <property type="evidence" value="ECO:0007669"/>
    <property type="project" value="UniProtKB-UniRule"/>
</dbReference>
<keyword evidence="19" id="KW-1185">Reference proteome</keyword>
<comment type="subcellular location">
    <subcellularLocation>
        <location evidence="2 15">Cytoplasm</location>
    </subcellularLocation>
</comment>
<evidence type="ECO:0000259" key="16">
    <source>
        <dbReference type="Pfam" id="PF00133"/>
    </source>
</evidence>
<accession>A0A6L5YQX8</accession>
<evidence type="ECO:0000256" key="10">
    <source>
        <dbReference type="ARBA" id="ARBA00022840"/>
    </source>
</evidence>
<evidence type="ECO:0000256" key="3">
    <source>
        <dbReference type="ARBA" id="ARBA00007078"/>
    </source>
</evidence>
<evidence type="ECO:0000256" key="12">
    <source>
        <dbReference type="ARBA" id="ARBA00023146"/>
    </source>
</evidence>
<dbReference type="PANTHER" id="PTHR42780:SF1">
    <property type="entry name" value="ISOLEUCINE--TRNA LIGASE, CYTOPLASMIC"/>
    <property type="match status" value="1"/>
</dbReference>
<evidence type="ECO:0000313" key="18">
    <source>
        <dbReference type="EMBL" id="MST74359.1"/>
    </source>
</evidence>
<keyword evidence="9 15" id="KW-0862">Zinc</keyword>
<dbReference type="SUPFAM" id="SSF52374">
    <property type="entry name" value="Nucleotidylyl transferase"/>
    <property type="match status" value="1"/>
</dbReference>
<keyword evidence="12 15" id="KW-0030">Aminoacyl-tRNA synthetase</keyword>
<protein>
    <recommendedName>
        <fullName evidence="15">Isoleucine--tRNA ligase</fullName>
        <ecNumber evidence="15">6.1.1.5</ecNumber>
    </recommendedName>
    <alternativeName>
        <fullName evidence="15">Isoleucyl-tRNA synthetase</fullName>
        <shortName evidence="15">IleRS</shortName>
    </alternativeName>
</protein>
<comment type="caution">
    <text evidence="18">The sequence shown here is derived from an EMBL/GenBank/DDBJ whole genome shotgun (WGS) entry which is preliminary data.</text>
</comment>
<dbReference type="PROSITE" id="PS00178">
    <property type="entry name" value="AA_TRNA_LIGASE_I"/>
    <property type="match status" value="1"/>
</dbReference>
<dbReference type="AlphaFoldDB" id="A0A6L5YQX8"/>
<comment type="domain">
    <text evidence="15">IleRS has two distinct active sites: one for aminoacylation and one for editing. The misactivated valine is translocated from the active site to the editing site, which sterically excludes the correctly activated isoleucine. The single editing site contains two valyl binding pockets, one specific for each substrate (Val-AMP or Val-tRNA(Ile)).</text>
</comment>
<evidence type="ECO:0000256" key="4">
    <source>
        <dbReference type="ARBA" id="ARBA00011245"/>
    </source>
</evidence>
<dbReference type="Pfam" id="PF08264">
    <property type="entry name" value="Anticodon_1"/>
    <property type="match status" value="1"/>
</dbReference>
<dbReference type="GO" id="GO:0000049">
    <property type="term" value="F:tRNA binding"/>
    <property type="evidence" value="ECO:0007669"/>
    <property type="project" value="InterPro"/>
</dbReference>
<dbReference type="HAMAP" id="MF_02003">
    <property type="entry name" value="Ile_tRNA_synth_type2"/>
    <property type="match status" value="1"/>
</dbReference>
<evidence type="ECO:0000256" key="9">
    <source>
        <dbReference type="ARBA" id="ARBA00022833"/>
    </source>
</evidence>
<keyword evidence="8 15" id="KW-0547">Nucleotide-binding</keyword>
<dbReference type="InterPro" id="IPR002300">
    <property type="entry name" value="aa-tRNA-synth_Ia"/>
</dbReference>
<evidence type="ECO:0000256" key="13">
    <source>
        <dbReference type="ARBA" id="ARBA00025217"/>
    </source>
</evidence>
<evidence type="ECO:0000313" key="19">
    <source>
        <dbReference type="Proteomes" id="UP000474024"/>
    </source>
</evidence>
<dbReference type="EMBL" id="VUNI01000005">
    <property type="protein sequence ID" value="MST74359.1"/>
    <property type="molecule type" value="Genomic_DNA"/>
</dbReference>